<comment type="caution">
    <text evidence="2">The sequence shown here is derived from an EMBL/GenBank/DDBJ whole genome shotgun (WGS) entry which is preliminary data.</text>
</comment>
<evidence type="ECO:0000313" key="3">
    <source>
        <dbReference type="Proteomes" id="UP000729402"/>
    </source>
</evidence>
<name>A0A8J5R653_ZIZPA</name>
<sequence length="129" mass="13776">MGGGQGQWTLRLKERGGKHGVALLAATRNCTGVFHLTSPYTVDCVLDPQANGKVFLKKIREIEVGQAYLKQEISKLVPPTSGGCGSSAEQRRSQSVSPHRGKPPHLSSLSSPSLVRQFFGGLEGGDIFS</sequence>
<reference evidence="2" key="1">
    <citation type="journal article" date="2021" name="bioRxiv">
        <title>Whole Genome Assembly and Annotation of Northern Wild Rice, Zizania palustris L., Supports a Whole Genome Duplication in the Zizania Genus.</title>
        <authorList>
            <person name="Haas M."/>
            <person name="Kono T."/>
            <person name="Macchietto M."/>
            <person name="Millas R."/>
            <person name="McGilp L."/>
            <person name="Shao M."/>
            <person name="Duquette J."/>
            <person name="Hirsch C.N."/>
            <person name="Kimball J."/>
        </authorList>
    </citation>
    <scope>NUCLEOTIDE SEQUENCE</scope>
    <source>
        <tissue evidence="2">Fresh leaf tissue</tissue>
    </source>
</reference>
<dbReference type="EMBL" id="JAAALK010000288">
    <property type="protein sequence ID" value="KAG8052115.1"/>
    <property type="molecule type" value="Genomic_DNA"/>
</dbReference>
<gene>
    <name evidence="2" type="ORF">GUJ93_ZPchr0001g29676</name>
</gene>
<accession>A0A8J5R653</accession>
<protein>
    <submittedName>
        <fullName evidence="2">Uncharacterized protein</fullName>
    </submittedName>
</protein>
<reference evidence="2" key="2">
    <citation type="submission" date="2021-02" db="EMBL/GenBank/DDBJ databases">
        <authorList>
            <person name="Kimball J.A."/>
            <person name="Haas M.W."/>
            <person name="Macchietto M."/>
            <person name="Kono T."/>
            <person name="Duquette J."/>
            <person name="Shao M."/>
        </authorList>
    </citation>
    <scope>NUCLEOTIDE SEQUENCE</scope>
    <source>
        <tissue evidence="2">Fresh leaf tissue</tissue>
    </source>
</reference>
<feature type="region of interest" description="Disordered" evidence="1">
    <location>
        <begin position="76"/>
        <end position="111"/>
    </location>
</feature>
<keyword evidence="3" id="KW-1185">Reference proteome</keyword>
<proteinExistence type="predicted"/>
<evidence type="ECO:0000313" key="2">
    <source>
        <dbReference type="EMBL" id="KAG8052115.1"/>
    </source>
</evidence>
<evidence type="ECO:0000256" key="1">
    <source>
        <dbReference type="SAM" id="MobiDB-lite"/>
    </source>
</evidence>
<dbReference type="AlphaFoldDB" id="A0A8J5R653"/>
<dbReference type="Proteomes" id="UP000729402">
    <property type="component" value="Unassembled WGS sequence"/>
</dbReference>
<organism evidence="2 3">
    <name type="scientific">Zizania palustris</name>
    <name type="common">Northern wild rice</name>
    <dbReference type="NCBI Taxonomy" id="103762"/>
    <lineage>
        <taxon>Eukaryota</taxon>
        <taxon>Viridiplantae</taxon>
        <taxon>Streptophyta</taxon>
        <taxon>Embryophyta</taxon>
        <taxon>Tracheophyta</taxon>
        <taxon>Spermatophyta</taxon>
        <taxon>Magnoliopsida</taxon>
        <taxon>Liliopsida</taxon>
        <taxon>Poales</taxon>
        <taxon>Poaceae</taxon>
        <taxon>BOP clade</taxon>
        <taxon>Oryzoideae</taxon>
        <taxon>Oryzeae</taxon>
        <taxon>Zizaniinae</taxon>
        <taxon>Zizania</taxon>
    </lineage>
</organism>